<gene>
    <name evidence="1" type="primary">Nfu_g_1_018252</name>
</gene>
<name>A0A1A8JTD6_NOTKU</name>
<proteinExistence type="predicted"/>
<organism evidence="1">
    <name type="scientific">Nothobranchius kuhntae</name>
    <name type="common">Beira killifish</name>
    <dbReference type="NCBI Taxonomy" id="321403"/>
    <lineage>
        <taxon>Eukaryota</taxon>
        <taxon>Metazoa</taxon>
        <taxon>Chordata</taxon>
        <taxon>Craniata</taxon>
        <taxon>Vertebrata</taxon>
        <taxon>Euteleostomi</taxon>
        <taxon>Actinopterygii</taxon>
        <taxon>Neopterygii</taxon>
        <taxon>Teleostei</taxon>
        <taxon>Neoteleostei</taxon>
        <taxon>Acanthomorphata</taxon>
        <taxon>Ovalentaria</taxon>
        <taxon>Atherinomorphae</taxon>
        <taxon>Cyprinodontiformes</taxon>
        <taxon>Nothobranchiidae</taxon>
        <taxon>Nothobranchius</taxon>
    </lineage>
</organism>
<feature type="non-terminal residue" evidence="1">
    <location>
        <position position="1"/>
    </location>
</feature>
<accession>A0A1A8JTD6</accession>
<dbReference type="AlphaFoldDB" id="A0A1A8JTD6"/>
<reference evidence="1" key="1">
    <citation type="submission" date="2016-05" db="EMBL/GenBank/DDBJ databases">
        <authorList>
            <person name="Lavstsen T."/>
            <person name="Jespersen J.S."/>
        </authorList>
    </citation>
    <scope>NUCLEOTIDE SEQUENCE</scope>
    <source>
        <tissue evidence="1">Brain</tissue>
    </source>
</reference>
<protein>
    <submittedName>
        <fullName evidence="1">Uncharacterized protein</fullName>
    </submittedName>
</protein>
<sequence length="60" mass="6710">TLVRLTAHHKEIRNFWISASHAASPDRLLSNAHLPAQLLDSWCSAPSSRLHPRIISLSQT</sequence>
<dbReference type="EMBL" id="HAEE01003132">
    <property type="protein sequence ID" value="SBR23152.1"/>
    <property type="molecule type" value="Transcribed_RNA"/>
</dbReference>
<evidence type="ECO:0000313" key="1">
    <source>
        <dbReference type="EMBL" id="SBR23152.1"/>
    </source>
</evidence>
<reference evidence="1" key="2">
    <citation type="submission" date="2016-06" db="EMBL/GenBank/DDBJ databases">
        <title>The genome of a short-lived fish provides insights into sex chromosome evolution and the genetic control of aging.</title>
        <authorList>
            <person name="Reichwald K."/>
            <person name="Felder M."/>
            <person name="Petzold A."/>
            <person name="Koch P."/>
            <person name="Groth M."/>
            <person name="Platzer M."/>
        </authorList>
    </citation>
    <scope>NUCLEOTIDE SEQUENCE</scope>
    <source>
        <tissue evidence="1">Brain</tissue>
    </source>
</reference>